<protein>
    <recommendedName>
        <fullName evidence="3">Acyl carrier protein</fullName>
    </recommendedName>
</protein>
<gene>
    <name evidence="1" type="ORF">FYJ24_08005</name>
</gene>
<evidence type="ECO:0000313" key="2">
    <source>
        <dbReference type="Proteomes" id="UP000470875"/>
    </source>
</evidence>
<evidence type="ECO:0000313" key="1">
    <source>
        <dbReference type="EMBL" id="MSS84705.1"/>
    </source>
</evidence>
<reference evidence="1 2" key="1">
    <citation type="submission" date="2019-08" db="EMBL/GenBank/DDBJ databases">
        <title>In-depth cultivation of the pig gut microbiome towards novel bacterial diversity and tailored functional studies.</title>
        <authorList>
            <person name="Wylensek D."/>
            <person name="Hitch T.C.A."/>
            <person name="Clavel T."/>
        </authorList>
    </citation>
    <scope>NUCLEOTIDE SEQUENCE [LARGE SCALE GENOMIC DNA]</scope>
    <source>
        <strain evidence="1 2">WB03_NA08</strain>
    </source>
</reference>
<dbReference type="InterPro" id="IPR036736">
    <property type="entry name" value="ACP-like_sf"/>
</dbReference>
<accession>A0A6N7W5W5</accession>
<evidence type="ECO:0008006" key="3">
    <source>
        <dbReference type="Google" id="ProtNLM"/>
    </source>
</evidence>
<dbReference type="Gene3D" id="1.10.1200.10">
    <property type="entry name" value="ACP-like"/>
    <property type="match status" value="1"/>
</dbReference>
<comment type="caution">
    <text evidence="1">The sequence shown here is derived from an EMBL/GenBank/DDBJ whole genome shotgun (WGS) entry which is preliminary data.</text>
</comment>
<dbReference type="SUPFAM" id="SSF47336">
    <property type="entry name" value="ACP-like"/>
    <property type="match status" value="1"/>
</dbReference>
<dbReference type="EMBL" id="VULO01000009">
    <property type="protein sequence ID" value="MSS84705.1"/>
    <property type="molecule type" value="Genomic_DNA"/>
</dbReference>
<sequence length="80" mass="8742">MPDEIPSEDAIVQHIAAESIHVDGSIHRDQKLSDIGLTGIALWACVAQIEREIGSPILDKHVQSWVTVGDILDEVTQSSR</sequence>
<dbReference type="RefSeq" id="WP_154545332.1">
    <property type="nucleotide sequence ID" value="NZ_VULO01000009.1"/>
</dbReference>
<dbReference type="Proteomes" id="UP000470875">
    <property type="component" value="Unassembled WGS sequence"/>
</dbReference>
<proteinExistence type="predicted"/>
<dbReference type="AlphaFoldDB" id="A0A6N7W5W5"/>
<name>A0A6N7W5W5_9ACTO</name>
<keyword evidence="2" id="KW-1185">Reference proteome</keyword>
<organism evidence="1 2">
    <name type="scientific">Scrofimicrobium canadense</name>
    <dbReference type="NCBI Taxonomy" id="2652290"/>
    <lineage>
        <taxon>Bacteria</taxon>
        <taxon>Bacillati</taxon>
        <taxon>Actinomycetota</taxon>
        <taxon>Actinomycetes</taxon>
        <taxon>Actinomycetales</taxon>
        <taxon>Actinomycetaceae</taxon>
        <taxon>Scrofimicrobium</taxon>
    </lineage>
</organism>